<keyword evidence="4" id="KW-1185">Reference proteome</keyword>
<dbReference type="AlphaFoldDB" id="A0A075B1G9"/>
<feature type="signal peptide" evidence="2">
    <location>
        <begin position="1"/>
        <end position="18"/>
    </location>
</feature>
<evidence type="ECO:0000313" key="4">
    <source>
        <dbReference type="Proteomes" id="UP000030755"/>
    </source>
</evidence>
<sequence length="312" mass="34403">MKFSIILATLSSLLLTKANPLPVPEPMPQVSWAGSLGMLGLNAVIAGGTAYPMSYFTSMKYAREGQKQSLFSFQKEFGNSKDALEYNSQGVEDWQNLAASSSDSPLLNYQKQQLVKDMEQYENDALTRSKEMKRAEMRAEMASKVPFGTITLFAGNECGTHQLGPELVVQKVTHAVEPEVGSKITSLRFDNPPAGLVVEFYPDSQPSRNRFAKLIIKEKIPSLEICNFEKTVKNDKFEYITSGMSAGELRKHFKYVHIEVPATSASTESAVSPSKFNSSHGESSITQSIANEEMFNRQGSVSPSAAFVQKTQ</sequence>
<feature type="region of interest" description="Disordered" evidence="1">
    <location>
        <begin position="267"/>
        <end position="312"/>
    </location>
</feature>
<accession>A0A075B1G9</accession>
<feature type="compositionally biased region" description="Polar residues" evidence="1">
    <location>
        <begin position="267"/>
        <end position="290"/>
    </location>
</feature>
<protein>
    <submittedName>
        <fullName evidence="3">Uncharacterized protein</fullName>
    </submittedName>
</protein>
<dbReference type="HOGENOM" id="CLU_891834_0_0_1"/>
<evidence type="ECO:0000256" key="2">
    <source>
        <dbReference type="SAM" id="SignalP"/>
    </source>
</evidence>
<dbReference type="EMBL" id="KE560907">
    <property type="protein sequence ID" value="EPZ34816.1"/>
    <property type="molecule type" value="Genomic_DNA"/>
</dbReference>
<keyword evidence="2" id="KW-0732">Signal</keyword>
<organism evidence="3 4">
    <name type="scientific">Rozella allomycis (strain CSF55)</name>
    <dbReference type="NCBI Taxonomy" id="988480"/>
    <lineage>
        <taxon>Eukaryota</taxon>
        <taxon>Fungi</taxon>
        <taxon>Fungi incertae sedis</taxon>
        <taxon>Cryptomycota</taxon>
        <taxon>Cryptomycota incertae sedis</taxon>
        <taxon>Rozella</taxon>
    </lineage>
</organism>
<evidence type="ECO:0000256" key="1">
    <source>
        <dbReference type="SAM" id="MobiDB-lite"/>
    </source>
</evidence>
<feature type="compositionally biased region" description="Polar residues" evidence="1">
    <location>
        <begin position="297"/>
        <end position="312"/>
    </location>
</feature>
<name>A0A075B1G9_ROZAC</name>
<evidence type="ECO:0000313" key="3">
    <source>
        <dbReference type="EMBL" id="EPZ34816.1"/>
    </source>
</evidence>
<feature type="chain" id="PRO_5001704971" evidence="2">
    <location>
        <begin position="19"/>
        <end position="312"/>
    </location>
</feature>
<dbReference type="Proteomes" id="UP000030755">
    <property type="component" value="Unassembled WGS sequence"/>
</dbReference>
<gene>
    <name evidence="3" type="ORF">O9G_002414</name>
</gene>
<reference evidence="3 4" key="1">
    <citation type="journal article" date="2013" name="Curr. Biol.">
        <title>Shared signatures of parasitism and phylogenomics unite Cryptomycota and microsporidia.</title>
        <authorList>
            <person name="James T.Y."/>
            <person name="Pelin A."/>
            <person name="Bonen L."/>
            <person name="Ahrendt S."/>
            <person name="Sain D."/>
            <person name="Corradi N."/>
            <person name="Stajich J.E."/>
        </authorList>
    </citation>
    <scope>NUCLEOTIDE SEQUENCE [LARGE SCALE GENOMIC DNA]</scope>
    <source>
        <strain evidence="3 4">CSF55</strain>
    </source>
</reference>
<proteinExistence type="predicted"/>